<dbReference type="EMBL" id="JBBPCO010000003">
    <property type="protein sequence ID" value="MEK8089102.1"/>
    <property type="molecule type" value="Genomic_DNA"/>
</dbReference>
<evidence type="ECO:0000313" key="2">
    <source>
        <dbReference type="EMBL" id="MEK8089102.1"/>
    </source>
</evidence>
<gene>
    <name evidence="2" type="ORF">WOB96_04925</name>
</gene>
<proteinExistence type="predicted"/>
<protein>
    <submittedName>
        <fullName evidence="2">Uncharacterized protein</fullName>
    </submittedName>
</protein>
<name>A0ABU9D6C3_9PROT</name>
<feature type="compositionally biased region" description="Basic and acidic residues" evidence="1">
    <location>
        <begin position="67"/>
        <end position="91"/>
    </location>
</feature>
<accession>A0ABU9D6C3</accession>
<comment type="caution">
    <text evidence="2">The sequence shown here is derived from an EMBL/GenBank/DDBJ whole genome shotgun (WGS) entry which is preliminary data.</text>
</comment>
<feature type="compositionally biased region" description="Basic and acidic residues" evidence="1">
    <location>
        <begin position="1"/>
        <end position="10"/>
    </location>
</feature>
<dbReference type="Proteomes" id="UP001446205">
    <property type="component" value="Unassembled WGS sequence"/>
</dbReference>
<keyword evidence="3" id="KW-1185">Reference proteome</keyword>
<dbReference type="RefSeq" id="WP_341370168.1">
    <property type="nucleotide sequence ID" value="NZ_JBBPCO010000003.1"/>
</dbReference>
<sequence>MANEVRRTETEGGGGWIGLRGTTEQDFKGSGKRLVSAIRPNALHVAPVRARISSWGMIPITRLGLEHQTKPDHSSRKQAEKIGKRLPEEKAALMNET</sequence>
<feature type="region of interest" description="Disordered" evidence="1">
    <location>
        <begin position="1"/>
        <end position="28"/>
    </location>
</feature>
<evidence type="ECO:0000256" key="1">
    <source>
        <dbReference type="SAM" id="MobiDB-lite"/>
    </source>
</evidence>
<organism evidence="2 3">
    <name type="scientific">Thermithiobacillus plumbiphilus</name>
    <dbReference type="NCBI Taxonomy" id="1729899"/>
    <lineage>
        <taxon>Bacteria</taxon>
        <taxon>Pseudomonadati</taxon>
        <taxon>Pseudomonadota</taxon>
        <taxon>Acidithiobacillia</taxon>
        <taxon>Acidithiobacillales</taxon>
        <taxon>Thermithiobacillaceae</taxon>
        <taxon>Thermithiobacillus</taxon>
    </lineage>
</organism>
<evidence type="ECO:0000313" key="3">
    <source>
        <dbReference type="Proteomes" id="UP001446205"/>
    </source>
</evidence>
<reference evidence="2 3" key="1">
    <citation type="submission" date="2024-04" db="EMBL/GenBank/DDBJ databases">
        <authorList>
            <person name="Abashina T."/>
            <person name="Shaikin A."/>
        </authorList>
    </citation>
    <scope>NUCLEOTIDE SEQUENCE [LARGE SCALE GENOMIC DNA]</scope>
    <source>
        <strain evidence="2 3">AAFK</strain>
    </source>
</reference>
<feature type="region of interest" description="Disordered" evidence="1">
    <location>
        <begin position="67"/>
        <end position="97"/>
    </location>
</feature>